<reference evidence="1 2" key="1">
    <citation type="submission" date="2019-07" db="EMBL/GenBank/DDBJ databases">
        <title>Genomic Encyclopedia of Archaeal and Bacterial Type Strains, Phase II (KMG-II): from individual species to whole genera.</title>
        <authorList>
            <person name="Goeker M."/>
        </authorList>
    </citation>
    <scope>NUCLEOTIDE SEQUENCE [LARGE SCALE GENOMIC DNA]</scope>
    <source>
        <strain evidence="1 2">DSM 17527</strain>
    </source>
</reference>
<dbReference type="Proteomes" id="UP000324376">
    <property type="component" value="Unassembled WGS sequence"/>
</dbReference>
<proteinExistence type="predicted"/>
<dbReference type="EMBL" id="VNHU01000009">
    <property type="protein sequence ID" value="TYP71518.1"/>
    <property type="molecule type" value="Genomic_DNA"/>
</dbReference>
<evidence type="ECO:0000313" key="2">
    <source>
        <dbReference type="Proteomes" id="UP000324376"/>
    </source>
</evidence>
<organism evidence="1 2">
    <name type="scientific">Aquimarina intermedia</name>
    <dbReference type="NCBI Taxonomy" id="350814"/>
    <lineage>
        <taxon>Bacteria</taxon>
        <taxon>Pseudomonadati</taxon>
        <taxon>Bacteroidota</taxon>
        <taxon>Flavobacteriia</taxon>
        <taxon>Flavobacteriales</taxon>
        <taxon>Flavobacteriaceae</taxon>
        <taxon>Aquimarina</taxon>
    </lineage>
</organism>
<dbReference type="OrthoDB" id="1099519at2"/>
<dbReference type="RefSeq" id="WP_148783411.1">
    <property type="nucleotide sequence ID" value="NZ_VNHU01000009.1"/>
</dbReference>
<name>A0A5S5BYU2_9FLAO</name>
<comment type="caution">
    <text evidence="1">The sequence shown here is derived from an EMBL/GenBank/DDBJ whole genome shotgun (WGS) entry which is preliminary data.</text>
</comment>
<accession>A0A5S5BYU2</accession>
<protein>
    <submittedName>
        <fullName evidence="1">Uncharacterized protein</fullName>
    </submittedName>
</protein>
<dbReference type="AlphaFoldDB" id="A0A5S5BYU2"/>
<evidence type="ECO:0000313" key="1">
    <source>
        <dbReference type="EMBL" id="TYP71518.1"/>
    </source>
</evidence>
<sequence length="80" mass="9231">MARLDKKRQENLEPKRLTKAINEIENLGYVIEAKCENHIQFLYKGCTVTYFPYSGWASGRSINDGRGLKNLLKQLENKNA</sequence>
<keyword evidence="2" id="KW-1185">Reference proteome</keyword>
<gene>
    <name evidence="1" type="ORF">BD809_109100</name>
</gene>